<dbReference type="Proteomes" id="UP000789390">
    <property type="component" value="Unassembled WGS sequence"/>
</dbReference>
<feature type="region of interest" description="Disordered" evidence="5">
    <location>
        <begin position="199"/>
        <end position="237"/>
    </location>
</feature>
<feature type="compositionally biased region" description="Polar residues" evidence="5">
    <location>
        <begin position="287"/>
        <end position="297"/>
    </location>
</feature>
<feature type="compositionally biased region" description="Low complexity" evidence="5">
    <location>
        <begin position="273"/>
        <end position="284"/>
    </location>
</feature>
<accession>A0A8J2RKE8</accession>
<dbReference type="PANTHER" id="PTHR46319:SF3">
    <property type="entry name" value="ZINC FINGER FYVE DOMAIN-CONTAINING PROTEIN"/>
    <property type="match status" value="1"/>
</dbReference>
<dbReference type="SMART" id="SM01422">
    <property type="entry name" value="SARA"/>
    <property type="match status" value="1"/>
</dbReference>
<feature type="domain" description="FYVE-type" evidence="6">
    <location>
        <begin position="418"/>
        <end position="477"/>
    </location>
</feature>
<keyword evidence="3" id="KW-0862">Zinc</keyword>
<feature type="region of interest" description="Disordered" evidence="5">
    <location>
        <begin position="261"/>
        <end position="303"/>
    </location>
</feature>
<keyword evidence="2 4" id="KW-0863">Zinc-finger</keyword>
<comment type="caution">
    <text evidence="7">The sequence shown here is derived from an EMBL/GenBank/DDBJ whole genome shotgun (WGS) entry which is preliminary data.</text>
</comment>
<dbReference type="AlphaFoldDB" id="A0A8J2RKE8"/>
<dbReference type="Pfam" id="PF01363">
    <property type="entry name" value="FYVE"/>
    <property type="match status" value="1"/>
</dbReference>
<evidence type="ECO:0000256" key="2">
    <source>
        <dbReference type="ARBA" id="ARBA00022771"/>
    </source>
</evidence>
<feature type="region of interest" description="Disordered" evidence="5">
    <location>
        <begin position="494"/>
        <end position="517"/>
    </location>
</feature>
<dbReference type="InterPro" id="IPR037145">
    <property type="entry name" value="SARA_Smad-bd_sf"/>
</dbReference>
<dbReference type="InterPro" id="IPR024608">
    <property type="entry name" value="SARA-like_SBD"/>
</dbReference>
<dbReference type="InterPro" id="IPR000306">
    <property type="entry name" value="Znf_FYVE"/>
</dbReference>
<proteinExistence type="predicted"/>
<dbReference type="GO" id="GO:0008270">
    <property type="term" value="F:zinc ion binding"/>
    <property type="evidence" value="ECO:0007669"/>
    <property type="project" value="UniProtKB-KW"/>
</dbReference>
<feature type="compositionally biased region" description="Polar residues" evidence="5">
    <location>
        <begin position="207"/>
        <end position="231"/>
    </location>
</feature>
<dbReference type="InterPro" id="IPR013083">
    <property type="entry name" value="Znf_RING/FYVE/PHD"/>
</dbReference>
<evidence type="ECO:0000256" key="5">
    <source>
        <dbReference type="SAM" id="MobiDB-lite"/>
    </source>
</evidence>
<name>A0A8J2RKE8_9CRUS</name>
<dbReference type="EMBL" id="CAKKLH010000084">
    <property type="protein sequence ID" value="CAH0102513.1"/>
    <property type="molecule type" value="Genomic_DNA"/>
</dbReference>
<dbReference type="Gene3D" id="3.30.500.40">
    <property type="match status" value="1"/>
</dbReference>
<sequence length="1184" mass="130448">MEKFAVDLDKVLDDFELQEDQAEQFVKNAEKCDSVEETKKFHKQNSPELLDFTKTEPLADSINTLKEFPQCSNLVVCEDLESKFTSPNASQTEQEDIVEYPTENEILDTECSVDNPNEHSSLQNELLLDLNEAFDTVLTKDESVYLKIESSTLLDQSFTEDAVTQPLLTNIIIQNGAFNPSHPDTLTDDELESYLAELEKEDEGEISQPTIDVNSGQEASSNHEPSCSPSMSEADKENTVSNINIVDEEISSVLPITEEVENLPLSDSEITSTEDSNGSSYSDSDSAEVNPQFQEDSLSAEEEMPQLIDDPCLVNSEIVTEIMPSQIIVDDTINAIADHNLPCEESNQEVPSSSEMVDDISGNIAEDLPATLDFQEESNVTSVMSGLSQGDDSLLEPYSSLTEDERLLGVLKPVWIPDEEAPQCMNCSQRFTVIRRRHHCRACGRVLCNNCCSSRARLEYMESTETRVCLPCLQVLRKVEAYKKWGGVTETQTSTTAVDSGSLGSFDSTSASSPSPHFPNPVVRVNVNNPAEYCSTVPPALQIAAAAALPTPTVMVPTVPVGVLKKEGTPSHPRTKSEPKQVIFSDGIRPGGDLAELDAWRAPTGEVQSGSHRSVPRRVPKKVSVIPPMPIPQSNASQTIKSQQLTTVVPTLPPILNGPESIEQLHQALVDPTSPPVVFAMQSSQPGVDRNLLLVRVKLLHLDCCVRRKCWSFATSGMRWVAQDEVVVLLEQESVTTTNGSVEDELLPPADIFYHLFSIYEEAMNKHHVIINLGHTVTPGTFLGSTEHGGFLFFRTSFQCIQQLLLPPPPYLVAVLLQRWEVPWAKVFPLRLLLRLGAEFRYYPCPLFSVRKRKSVFGEVGHTIVNLLADMRNFSYSLPAVAGLVVHMEEKETNILLPKSRYQQVCKALAQSNDHVISLAASFSPQADAHLVCLQLDDGSYQTQAINIHTRPRKVTGASFLVLNGALKSTSGISGRSSIVEDGVMVQLLPDMLSNLKQALIRMENYTIQCGKITNEQPEETVTLKWVDQEPSPVNLGVQSPIDGRSFTGIASIRVMQPRDFKGEGHRLLRWTELFVIQIEDSARSSSNRIEDNGDITRFAETLAKAASMALATKLASLEPHTLIGLRVSLDGDSVEYQAGAGQTSLPNACVEELDSSLIPILHRESSGQGVPCIVELWFQVVHP</sequence>
<evidence type="ECO:0000256" key="1">
    <source>
        <dbReference type="ARBA" id="ARBA00022723"/>
    </source>
</evidence>
<feature type="compositionally biased region" description="Low complexity" evidence="5">
    <location>
        <begin position="505"/>
        <end position="517"/>
    </location>
</feature>
<dbReference type="Gene3D" id="3.30.1360.220">
    <property type="entry name" value="Domain of unknown function (DUF3480), N-terminal subdomain"/>
    <property type="match status" value="1"/>
</dbReference>
<evidence type="ECO:0000313" key="7">
    <source>
        <dbReference type="EMBL" id="CAH0102513.1"/>
    </source>
</evidence>
<keyword evidence="1" id="KW-0479">Metal-binding</keyword>
<dbReference type="GO" id="GO:0031901">
    <property type="term" value="C:early endosome membrane"/>
    <property type="evidence" value="ECO:0007669"/>
    <property type="project" value="TreeGrafter"/>
</dbReference>
<dbReference type="InterPro" id="IPR011011">
    <property type="entry name" value="Znf_FYVE_PHD"/>
</dbReference>
<evidence type="ECO:0000256" key="3">
    <source>
        <dbReference type="ARBA" id="ARBA00022833"/>
    </source>
</evidence>
<dbReference type="PANTHER" id="PTHR46319">
    <property type="entry name" value="ZINC FINGER FYVE DOMAIN-CONTAINING PROTEIN"/>
    <property type="match status" value="1"/>
</dbReference>
<dbReference type="SUPFAM" id="SSF57903">
    <property type="entry name" value="FYVE/PHD zinc finger"/>
    <property type="match status" value="1"/>
</dbReference>
<dbReference type="InterPro" id="IPR017455">
    <property type="entry name" value="Znf_FYVE-rel"/>
</dbReference>
<dbReference type="FunFam" id="3.30.40.10:FF:000084">
    <property type="entry name" value="Zinc finger, FYVE domain-containing 9b"/>
    <property type="match status" value="1"/>
</dbReference>
<evidence type="ECO:0000313" key="8">
    <source>
        <dbReference type="Proteomes" id="UP000789390"/>
    </source>
</evidence>
<dbReference type="Gene3D" id="3.30.40.10">
    <property type="entry name" value="Zinc/RING finger domain, C3HC4 (zinc finger)"/>
    <property type="match status" value="1"/>
</dbReference>
<protein>
    <recommendedName>
        <fullName evidence="6">FYVE-type domain-containing protein</fullName>
    </recommendedName>
</protein>
<dbReference type="SMART" id="SM00064">
    <property type="entry name" value="FYVE"/>
    <property type="match status" value="1"/>
</dbReference>
<keyword evidence="8" id="KW-1185">Reference proteome</keyword>
<dbReference type="OrthoDB" id="5872154at2759"/>
<dbReference type="PROSITE" id="PS50178">
    <property type="entry name" value="ZF_FYVE"/>
    <property type="match status" value="1"/>
</dbReference>
<organism evidence="7 8">
    <name type="scientific">Daphnia galeata</name>
    <dbReference type="NCBI Taxonomy" id="27404"/>
    <lineage>
        <taxon>Eukaryota</taxon>
        <taxon>Metazoa</taxon>
        <taxon>Ecdysozoa</taxon>
        <taxon>Arthropoda</taxon>
        <taxon>Crustacea</taxon>
        <taxon>Branchiopoda</taxon>
        <taxon>Diplostraca</taxon>
        <taxon>Cladocera</taxon>
        <taxon>Anomopoda</taxon>
        <taxon>Daphniidae</taxon>
        <taxon>Daphnia</taxon>
    </lineage>
</organism>
<gene>
    <name evidence="7" type="ORF">DGAL_LOCUS4922</name>
</gene>
<dbReference type="InterPro" id="IPR022557">
    <property type="entry name" value="SARA-like_C"/>
</dbReference>
<reference evidence="7" key="1">
    <citation type="submission" date="2021-11" db="EMBL/GenBank/DDBJ databases">
        <authorList>
            <person name="Schell T."/>
        </authorList>
    </citation>
    <scope>NUCLEOTIDE SEQUENCE</scope>
    <source>
        <strain evidence="7">M5</strain>
    </source>
</reference>
<dbReference type="GO" id="GO:0016197">
    <property type="term" value="P:endosomal transport"/>
    <property type="evidence" value="ECO:0007669"/>
    <property type="project" value="TreeGrafter"/>
</dbReference>
<evidence type="ECO:0000259" key="6">
    <source>
        <dbReference type="PROSITE" id="PS50178"/>
    </source>
</evidence>
<dbReference type="Gene3D" id="4.10.720.10">
    <property type="entry name" value="Smad anchor for receptor activation, Smad-binding domain"/>
    <property type="match status" value="1"/>
</dbReference>
<dbReference type="Pfam" id="PF11409">
    <property type="entry name" value="SARA"/>
    <property type="match status" value="1"/>
</dbReference>
<feature type="compositionally biased region" description="Polar residues" evidence="5">
    <location>
        <begin position="494"/>
        <end position="503"/>
    </location>
</feature>
<dbReference type="SMART" id="SM01421">
    <property type="entry name" value="DUF3480"/>
    <property type="match status" value="1"/>
</dbReference>
<evidence type="ECO:0000256" key="4">
    <source>
        <dbReference type="PROSITE-ProRule" id="PRU00091"/>
    </source>
</evidence>
<dbReference type="CDD" id="cd15729">
    <property type="entry name" value="FYVE_endofin"/>
    <property type="match status" value="1"/>
</dbReference>
<dbReference type="Pfam" id="PF11979">
    <property type="entry name" value="SARA_C"/>
    <property type="match status" value="1"/>
</dbReference>